<sequence length="166" mass="18868">MQIMGTQNIKAVYRCSRAGRLNRKRGDNSSFDPMAMSVLQYMAATALDYDPDRTYRPDDTPPRCYWAGWPAMMDDFGMVMPTEEQALDDDIDKEELFASRGQTSINRLSRTATWLEEQGLIKKIIPANTRRGRAAYWLLMIGDDFENERVEQAARTALGLGVFGGR</sequence>
<gene>
    <name evidence="1" type="ORF">CQR46_0921</name>
</gene>
<proteinExistence type="predicted"/>
<name>A0A2N3QHI2_9BIFI</name>
<dbReference type="AlphaFoldDB" id="A0A2N3QHI2"/>
<organism evidence="1 2">
    <name type="scientific">Bifidobacterium pseudolongum subsp. globosum</name>
    <dbReference type="NCBI Taxonomy" id="1690"/>
    <lineage>
        <taxon>Bacteria</taxon>
        <taxon>Bacillati</taxon>
        <taxon>Actinomycetota</taxon>
        <taxon>Actinomycetes</taxon>
        <taxon>Bifidobacteriales</taxon>
        <taxon>Bifidobacteriaceae</taxon>
        <taxon>Bifidobacterium</taxon>
    </lineage>
</organism>
<comment type="caution">
    <text evidence="1">The sequence shown here is derived from an EMBL/GenBank/DDBJ whole genome shotgun (WGS) entry which is preliminary data.</text>
</comment>
<dbReference type="EMBL" id="PCGZ01000005">
    <property type="protein sequence ID" value="PKU90726.1"/>
    <property type="molecule type" value="Genomic_DNA"/>
</dbReference>
<evidence type="ECO:0000313" key="1">
    <source>
        <dbReference type="EMBL" id="PKU90726.1"/>
    </source>
</evidence>
<evidence type="ECO:0000313" key="2">
    <source>
        <dbReference type="Proteomes" id="UP000233730"/>
    </source>
</evidence>
<protein>
    <submittedName>
        <fullName evidence="1">Uncharacterized protein</fullName>
    </submittedName>
</protein>
<accession>A0A2N3QHI2</accession>
<reference evidence="1 2" key="1">
    <citation type="submission" date="2017-10" db="EMBL/GenBank/DDBJ databases">
        <title>Bifidobacterium genomics.</title>
        <authorList>
            <person name="Lugli G.A."/>
            <person name="Milani C."/>
            <person name="Mancabelli L."/>
        </authorList>
    </citation>
    <scope>NUCLEOTIDE SEQUENCE [LARGE SCALE GENOMIC DNA]</scope>
    <source>
        <strain evidence="1 2">1524B</strain>
    </source>
</reference>
<dbReference type="Proteomes" id="UP000233730">
    <property type="component" value="Unassembled WGS sequence"/>
</dbReference>